<evidence type="ECO:0000259" key="1">
    <source>
        <dbReference type="Pfam" id="PF03374"/>
    </source>
</evidence>
<evidence type="ECO:0000313" key="2">
    <source>
        <dbReference type="EMBL" id="GLI56404.1"/>
    </source>
</evidence>
<name>A0A9W6LN13_9FUSO</name>
<dbReference type="GO" id="GO:0003677">
    <property type="term" value="F:DNA binding"/>
    <property type="evidence" value="ECO:0007669"/>
    <property type="project" value="InterPro"/>
</dbReference>
<dbReference type="Pfam" id="PF03374">
    <property type="entry name" value="ANT"/>
    <property type="match status" value="1"/>
</dbReference>
<gene>
    <name evidence="2" type="ORF">PM10SUCC1_19180</name>
</gene>
<dbReference type="Proteomes" id="UP001144471">
    <property type="component" value="Unassembled WGS sequence"/>
</dbReference>
<protein>
    <recommendedName>
        <fullName evidence="1">Antirepressor protein C-terminal domain-containing protein</fullName>
    </recommendedName>
</protein>
<keyword evidence="3" id="KW-1185">Reference proteome</keyword>
<reference evidence="2" key="1">
    <citation type="submission" date="2022-12" db="EMBL/GenBank/DDBJ databases">
        <title>Reference genome sequencing for broad-spectrum identification of bacterial and archaeal isolates by mass spectrometry.</title>
        <authorList>
            <person name="Sekiguchi Y."/>
            <person name="Tourlousse D.M."/>
        </authorList>
    </citation>
    <scope>NUCLEOTIDE SEQUENCE</scope>
    <source>
        <strain evidence="2">10succ1</strain>
    </source>
</reference>
<dbReference type="RefSeq" id="WP_281835557.1">
    <property type="nucleotide sequence ID" value="NZ_BSDY01000008.1"/>
</dbReference>
<accession>A0A9W6LN13</accession>
<dbReference type="EMBL" id="BSDY01000008">
    <property type="protein sequence ID" value="GLI56404.1"/>
    <property type="molecule type" value="Genomic_DNA"/>
</dbReference>
<sequence>MELQTYSMNSVTESRAMDIISRVGSLAMIGEIGATKKMVADFFKVSERTIERVLESSRSDFLMYGDYKKNRKDIKKQLTDKSVGTLLPKRVSKINLFNRKHIMLFACHLGQSSYVAKNIIQYLIQVESNATKEDKMTAIFEQLIKWDELPDDSKPAIFMKAINSVRESKDQIAFAESVGESASLVSINDFAKATYGTLGLGQRKLFREMRFNGILNHQNKPYQYYINMGYFVVITKVINGKVIYQTKITGKGQVWLLAKMKMILGI</sequence>
<evidence type="ECO:0000313" key="3">
    <source>
        <dbReference type="Proteomes" id="UP001144471"/>
    </source>
</evidence>
<proteinExistence type="predicted"/>
<comment type="caution">
    <text evidence="2">The sequence shown here is derived from an EMBL/GenBank/DDBJ whole genome shotgun (WGS) entry which is preliminary data.</text>
</comment>
<dbReference type="AlphaFoldDB" id="A0A9W6LN13"/>
<dbReference type="InterPro" id="IPR005039">
    <property type="entry name" value="Ant_C"/>
</dbReference>
<feature type="domain" description="Antirepressor protein C-terminal" evidence="1">
    <location>
        <begin position="165"/>
        <end position="261"/>
    </location>
</feature>
<organism evidence="2 3">
    <name type="scientific">Propionigenium maris DSM 9537</name>
    <dbReference type="NCBI Taxonomy" id="1123000"/>
    <lineage>
        <taxon>Bacteria</taxon>
        <taxon>Fusobacteriati</taxon>
        <taxon>Fusobacteriota</taxon>
        <taxon>Fusobacteriia</taxon>
        <taxon>Fusobacteriales</taxon>
        <taxon>Fusobacteriaceae</taxon>
        <taxon>Propionigenium</taxon>
    </lineage>
</organism>